<sequence length="639" mass="70929">MPFFVAVLTQQHESDFKIPAYAPNQQVQFQDRRKYKTHAASCTYQPLTMRIIIRHLVHPSPTTVFKNYRSILSPRRLYTTKKPPSPNHTTTTLKMGSTSINLPTIRLDTTLTDLYKLADPSTAHLRLGLVLCGVNSAIALTPSFPRNKKYLYQDSPFNNIPPSELKAVADATSNPHNGTSDLQRSIALKYLSLIPQRDAFIAGGPQTPTIFFNVQPGSAEQEAHDAREAEQTLAVLSPEQRPKLVFCSGPADISVRELGIERLAVKIMLDDLEKEGYPLVVDQETQWFLNSKAGLAESGLPTSRAEVVDVDGHVPVPALECCEVCKEGDQGKGGMKFIPAGCTGTRGRWVEKQMREIVENVEARKTPFVFKTQQTFGGAGTWVVNDEAKKRELVEELTDDETGVLRKLLSQVTVKNEQMKPGSVVLSEMVRDPVGDYGVTFLVGKGGEAHFLAASEQMINEDNAWIGSTINYARQEKLKEKFQGIMRQTAEWVGKRGYIGPVGIDILETKKIPEDEQLQKNGVSSADGERTAHYTVDLNVRTSGSLALPLLKGHFTSRGLTCASSFSTTVKGSRKEFMETWREAFESGRMLIMAWYEDKTSNGGEEVESIGDVVVGGKDEKDLQHLMKRVRESTEEVTF</sequence>
<organism evidence="1 2">
    <name type="scientific">Sordaria macrospora</name>
    <dbReference type="NCBI Taxonomy" id="5147"/>
    <lineage>
        <taxon>Eukaryota</taxon>
        <taxon>Fungi</taxon>
        <taxon>Dikarya</taxon>
        <taxon>Ascomycota</taxon>
        <taxon>Pezizomycotina</taxon>
        <taxon>Sordariomycetes</taxon>
        <taxon>Sordariomycetidae</taxon>
        <taxon>Sordariales</taxon>
        <taxon>Sordariaceae</taxon>
        <taxon>Sordaria</taxon>
    </lineage>
</organism>
<dbReference type="AlphaFoldDB" id="A0A8S8ZHS6"/>
<evidence type="ECO:0000313" key="1">
    <source>
        <dbReference type="EMBL" id="KAA8630207.1"/>
    </source>
</evidence>
<dbReference type="Proteomes" id="UP000433876">
    <property type="component" value="Unassembled WGS sequence"/>
</dbReference>
<evidence type="ECO:0000313" key="2">
    <source>
        <dbReference type="Proteomes" id="UP000433876"/>
    </source>
</evidence>
<gene>
    <name evidence="1" type="ORF">SMACR_06853</name>
</gene>
<evidence type="ECO:0008006" key="3">
    <source>
        <dbReference type="Google" id="ProtNLM"/>
    </source>
</evidence>
<reference evidence="1 2" key="1">
    <citation type="submission" date="2017-07" db="EMBL/GenBank/DDBJ databases">
        <title>Genome sequence of the Sordaria macrospora wild type strain R19027.</title>
        <authorList>
            <person name="Nowrousian M."/>
            <person name="Teichert I."/>
            <person name="Kueck U."/>
        </authorList>
    </citation>
    <scope>NUCLEOTIDE SEQUENCE [LARGE SCALE GENOMIC DNA]</scope>
    <source>
        <strain evidence="1 2">R19027</strain>
        <tissue evidence="1">Mycelium</tissue>
    </source>
</reference>
<dbReference type="EMBL" id="NMPR01000111">
    <property type="protein sequence ID" value="KAA8630207.1"/>
    <property type="molecule type" value="Genomic_DNA"/>
</dbReference>
<proteinExistence type="predicted"/>
<comment type="caution">
    <text evidence="1">The sequence shown here is derived from an EMBL/GenBank/DDBJ whole genome shotgun (WGS) entry which is preliminary data.</text>
</comment>
<dbReference type="VEuPathDB" id="FungiDB:SMAC_06853"/>
<dbReference type="SUPFAM" id="SSF56059">
    <property type="entry name" value="Glutathione synthetase ATP-binding domain-like"/>
    <property type="match status" value="1"/>
</dbReference>
<accession>A0A8S8ZHS6</accession>
<dbReference type="PANTHER" id="PTHR37018">
    <property type="entry name" value="CULTURE SPECIFIC PROTEIN, PUTATIVE (AFU_ORTHOLOGUE AFUA_2G00130)-RELATED"/>
    <property type="match status" value="1"/>
</dbReference>
<dbReference type="Gene3D" id="3.30.470.20">
    <property type="entry name" value="ATP-grasp fold, B domain"/>
    <property type="match status" value="1"/>
</dbReference>
<dbReference type="PANTHER" id="PTHR37018:SF1">
    <property type="entry name" value="CULTURE SPECIFIC PROTEIN, PUTATIVE (AFU_ORTHOLOGUE AFUA_2G00130)-RELATED"/>
    <property type="match status" value="1"/>
</dbReference>
<protein>
    <recommendedName>
        <fullName evidence="3">ATP-grasp domain-containing protein</fullName>
    </recommendedName>
</protein>
<name>A0A8S8ZHS6_SORMA</name>
<dbReference type="InterPro" id="IPR053269">
    <property type="entry name" value="Asp-Met_ligase"/>
</dbReference>